<evidence type="ECO:0000256" key="1">
    <source>
        <dbReference type="ARBA" id="ARBA00004196"/>
    </source>
</evidence>
<protein>
    <submittedName>
        <fullName evidence="7">Lysine/arginine/ornithine transport system substrate-binding protein</fullName>
    </submittedName>
</protein>
<dbReference type="RefSeq" id="WP_179710687.1">
    <property type="nucleotide sequence ID" value="NZ_JACCAS010000002.1"/>
</dbReference>
<comment type="similarity">
    <text evidence="2 4">Belongs to the bacterial solute-binding protein 3 family.</text>
</comment>
<evidence type="ECO:0000256" key="5">
    <source>
        <dbReference type="SAM" id="SignalP"/>
    </source>
</evidence>
<evidence type="ECO:0000313" key="7">
    <source>
        <dbReference type="EMBL" id="NYH15059.1"/>
    </source>
</evidence>
<keyword evidence="9" id="KW-1185">Reference proteome</keyword>
<keyword evidence="3 5" id="KW-0732">Signal</keyword>
<dbReference type="Pfam" id="PF00497">
    <property type="entry name" value="SBP_bac_3"/>
    <property type="match status" value="1"/>
</dbReference>
<dbReference type="Proteomes" id="UP000572540">
    <property type="component" value="Unassembled WGS sequence"/>
</dbReference>
<dbReference type="GO" id="GO:0030313">
    <property type="term" value="C:cell envelope"/>
    <property type="evidence" value="ECO:0007669"/>
    <property type="project" value="UniProtKB-SubCell"/>
</dbReference>
<reference evidence="9 10" key="1">
    <citation type="submission" date="2020-07" db="EMBL/GenBank/DDBJ databases">
        <title>Exploring microbial biodiversity for novel pathways involved in the catabolism of aromatic compounds derived from lignin.</title>
        <authorList>
            <person name="Elkins J."/>
        </authorList>
    </citation>
    <scope>NUCLEOTIDE SEQUENCE [LARGE SCALE GENOMIC DNA]</scope>
    <source>
        <strain evidence="7 10">H2C3B</strain>
        <strain evidence="8 9">H2C3C</strain>
    </source>
</reference>
<accession>A0A7Y9W6A8</accession>
<dbReference type="PANTHER" id="PTHR35936">
    <property type="entry name" value="MEMBRANE-BOUND LYTIC MUREIN TRANSGLYCOSYLASE F"/>
    <property type="match status" value="1"/>
</dbReference>
<feature type="domain" description="Solute-binding protein family 3/N-terminal" evidence="6">
    <location>
        <begin position="29"/>
        <end position="258"/>
    </location>
</feature>
<evidence type="ECO:0000256" key="2">
    <source>
        <dbReference type="ARBA" id="ARBA00010333"/>
    </source>
</evidence>
<evidence type="ECO:0000259" key="6">
    <source>
        <dbReference type="SMART" id="SM00062"/>
    </source>
</evidence>
<sequence>MFQKFSRSIFVAAALLGSVGTVGAQTQNTLRVGLEAAYPPFESKSPTGQLQGFDIDLGNAVCAKMGVKCEWVENAFDGLIPALQARKFDVINSAMNITDKRKQSIDFTQPIYIVPIVMVAKRGSGLMPDVKSLEGKRVGVLQGSAQEDFLNRHWASARVTIVPYADQDQVYSDLLAGRLDASVQEAQAAKDGFLSKPAGHGYAIAGQPLSDPATLGEGIGFGLRRGDSALGGKINAAIDALKKEGTLSALSRKYFGRDIIVK</sequence>
<dbReference type="PANTHER" id="PTHR35936:SF13">
    <property type="entry name" value="HISTIDINE-BINDING PERIPLASMIC PROTEIN"/>
    <property type="match status" value="1"/>
</dbReference>
<gene>
    <name evidence="8" type="ORF">GGD40_006183</name>
    <name evidence="7" type="ORF">GGD41_002287</name>
</gene>
<feature type="chain" id="PRO_5044662432" evidence="5">
    <location>
        <begin position="25"/>
        <end position="262"/>
    </location>
</feature>
<dbReference type="Proteomes" id="UP000540929">
    <property type="component" value="Unassembled WGS sequence"/>
</dbReference>
<dbReference type="InterPro" id="IPR018313">
    <property type="entry name" value="SBP_3_CS"/>
</dbReference>
<proteinExistence type="inferred from homology"/>
<comment type="caution">
    <text evidence="7">The sequence shown here is derived from an EMBL/GenBank/DDBJ whole genome shotgun (WGS) entry which is preliminary data.</text>
</comment>
<dbReference type="EMBL" id="JACCAU010000001">
    <property type="protein sequence ID" value="NYH15059.1"/>
    <property type="molecule type" value="Genomic_DNA"/>
</dbReference>
<evidence type="ECO:0000256" key="3">
    <source>
        <dbReference type="ARBA" id="ARBA00022729"/>
    </source>
</evidence>
<evidence type="ECO:0000313" key="10">
    <source>
        <dbReference type="Proteomes" id="UP000572540"/>
    </source>
</evidence>
<dbReference type="Gene3D" id="3.40.190.10">
    <property type="entry name" value="Periplasmic binding protein-like II"/>
    <property type="match status" value="2"/>
</dbReference>
<evidence type="ECO:0000256" key="4">
    <source>
        <dbReference type="RuleBase" id="RU003744"/>
    </source>
</evidence>
<name>A0A7Y9W6A8_9BURK</name>
<dbReference type="SUPFAM" id="SSF53850">
    <property type="entry name" value="Periplasmic binding protein-like II"/>
    <property type="match status" value="1"/>
</dbReference>
<dbReference type="PROSITE" id="PS01039">
    <property type="entry name" value="SBP_BACTERIAL_3"/>
    <property type="match status" value="1"/>
</dbReference>
<dbReference type="AlphaFoldDB" id="A0A7Y9W6A8"/>
<comment type="subcellular location">
    <subcellularLocation>
        <location evidence="1">Cell envelope</location>
    </subcellularLocation>
</comment>
<dbReference type="SMART" id="SM00062">
    <property type="entry name" value="PBPb"/>
    <property type="match status" value="1"/>
</dbReference>
<dbReference type="EMBL" id="JACCAS010000002">
    <property type="protein sequence ID" value="NYH26612.1"/>
    <property type="molecule type" value="Genomic_DNA"/>
</dbReference>
<organism evidence="7 10">
    <name type="scientific">Paraburkholderia bryophila</name>
    <dbReference type="NCBI Taxonomy" id="420952"/>
    <lineage>
        <taxon>Bacteria</taxon>
        <taxon>Pseudomonadati</taxon>
        <taxon>Pseudomonadota</taxon>
        <taxon>Betaproteobacteria</taxon>
        <taxon>Burkholderiales</taxon>
        <taxon>Burkholderiaceae</taxon>
        <taxon>Paraburkholderia</taxon>
    </lineage>
</organism>
<dbReference type="InterPro" id="IPR001638">
    <property type="entry name" value="Solute-binding_3/MltF_N"/>
</dbReference>
<feature type="signal peptide" evidence="5">
    <location>
        <begin position="1"/>
        <end position="24"/>
    </location>
</feature>
<evidence type="ECO:0000313" key="8">
    <source>
        <dbReference type="EMBL" id="NYH26612.1"/>
    </source>
</evidence>
<evidence type="ECO:0000313" key="9">
    <source>
        <dbReference type="Proteomes" id="UP000540929"/>
    </source>
</evidence>
<dbReference type="CDD" id="cd13703">
    <property type="entry name" value="PBP2_HisJ_LAO"/>
    <property type="match status" value="1"/>
</dbReference>